<gene>
    <name evidence="5" type="ORF">D9611_014678</name>
</gene>
<accession>A0A8H5EZF2</accession>
<feature type="region of interest" description="Disordered" evidence="3">
    <location>
        <begin position="41"/>
        <end position="168"/>
    </location>
</feature>
<keyword evidence="6" id="KW-1185">Reference proteome</keyword>
<evidence type="ECO:0000259" key="4">
    <source>
        <dbReference type="Pfam" id="PF00808"/>
    </source>
</evidence>
<evidence type="ECO:0000256" key="1">
    <source>
        <dbReference type="ARBA" id="ARBA00004123"/>
    </source>
</evidence>
<name>A0A8H5EZF2_9AGAR</name>
<dbReference type="SUPFAM" id="SSF47113">
    <property type="entry name" value="Histone-fold"/>
    <property type="match status" value="1"/>
</dbReference>
<feature type="region of interest" description="Disordered" evidence="3">
    <location>
        <begin position="255"/>
        <end position="308"/>
    </location>
</feature>
<dbReference type="EMBL" id="JAACJK010000183">
    <property type="protein sequence ID" value="KAF5318250.1"/>
    <property type="molecule type" value="Genomic_DNA"/>
</dbReference>
<reference evidence="5 6" key="1">
    <citation type="journal article" date="2020" name="ISME J.">
        <title>Uncovering the hidden diversity of litter-decomposition mechanisms in mushroom-forming fungi.</title>
        <authorList>
            <person name="Floudas D."/>
            <person name="Bentzer J."/>
            <person name="Ahren D."/>
            <person name="Johansson T."/>
            <person name="Persson P."/>
            <person name="Tunlid A."/>
        </authorList>
    </citation>
    <scope>NUCLEOTIDE SEQUENCE [LARGE SCALE GENOMIC DNA]</scope>
    <source>
        <strain evidence="5 6">CBS 175.51</strain>
    </source>
</reference>
<evidence type="ECO:0000313" key="6">
    <source>
        <dbReference type="Proteomes" id="UP000541558"/>
    </source>
</evidence>
<dbReference type="InterPro" id="IPR050568">
    <property type="entry name" value="Transcr_DNA_Rep_Reg"/>
</dbReference>
<comment type="subcellular location">
    <subcellularLocation>
        <location evidence="1">Nucleus</location>
    </subcellularLocation>
</comment>
<protein>
    <recommendedName>
        <fullName evidence="4">Transcription factor CBF/NF-Y/archaeal histone domain-containing protein</fullName>
    </recommendedName>
</protein>
<dbReference type="PANTHER" id="PTHR10252">
    <property type="entry name" value="HISTONE-LIKE TRANSCRIPTION FACTOR CCAAT-RELATED"/>
    <property type="match status" value="1"/>
</dbReference>
<evidence type="ECO:0000256" key="3">
    <source>
        <dbReference type="SAM" id="MobiDB-lite"/>
    </source>
</evidence>
<dbReference type="GO" id="GO:0008623">
    <property type="term" value="C:CHRAC"/>
    <property type="evidence" value="ECO:0007669"/>
    <property type="project" value="TreeGrafter"/>
</dbReference>
<evidence type="ECO:0000256" key="2">
    <source>
        <dbReference type="ARBA" id="ARBA00023242"/>
    </source>
</evidence>
<dbReference type="OrthoDB" id="636685at2759"/>
<dbReference type="GO" id="GO:0006261">
    <property type="term" value="P:DNA-templated DNA replication"/>
    <property type="evidence" value="ECO:0007669"/>
    <property type="project" value="TreeGrafter"/>
</dbReference>
<proteinExistence type="predicted"/>
<organism evidence="5 6">
    <name type="scientific">Ephemerocybe angulata</name>
    <dbReference type="NCBI Taxonomy" id="980116"/>
    <lineage>
        <taxon>Eukaryota</taxon>
        <taxon>Fungi</taxon>
        <taxon>Dikarya</taxon>
        <taxon>Basidiomycota</taxon>
        <taxon>Agaricomycotina</taxon>
        <taxon>Agaricomycetes</taxon>
        <taxon>Agaricomycetidae</taxon>
        <taxon>Agaricales</taxon>
        <taxon>Agaricineae</taxon>
        <taxon>Psathyrellaceae</taxon>
        <taxon>Ephemerocybe</taxon>
    </lineage>
</organism>
<comment type="caution">
    <text evidence="5">The sequence shown here is derived from an EMBL/GenBank/DDBJ whole genome shotgun (WGS) entry which is preliminary data.</text>
</comment>
<dbReference type="Pfam" id="PF00808">
    <property type="entry name" value="CBFD_NFYB_HMF"/>
    <property type="match status" value="1"/>
</dbReference>
<feature type="compositionally biased region" description="Polar residues" evidence="3">
    <location>
        <begin position="47"/>
        <end position="75"/>
    </location>
</feature>
<dbReference type="InterPro" id="IPR009072">
    <property type="entry name" value="Histone-fold"/>
</dbReference>
<dbReference type="AlphaFoldDB" id="A0A8H5EZF2"/>
<feature type="domain" description="Transcription factor CBF/NF-Y/archaeal histone" evidence="4">
    <location>
        <begin position="174"/>
        <end position="236"/>
    </location>
</feature>
<dbReference type="PANTHER" id="PTHR10252:SF54">
    <property type="entry name" value="CHROMATIN ACCESSIBILITY COMPLEX PROTEIN 1"/>
    <property type="match status" value="1"/>
</dbReference>
<dbReference type="GO" id="GO:0046982">
    <property type="term" value="F:protein heterodimerization activity"/>
    <property type="evidence" value="ECO:0007669"/>
    <property type="project" value="InterPro"/>
</dbReference>
<evidence type="ECO:0000313" key="5">
    <source>
        <dbReference type="EMBL" id="KAF5318250.1"/>
    </source>
</evidence>
<dbReference type="Proteomes" id="UP000541558">
    <property type="component" value="Unassembled WGS sequence"/>
</dbReference>
<dbReference type="Gene3D" id="1.10.20.10">
    <property type="entry name" value="Histone, subunit A"/>
    <property type="match status" value="1"/>
</dbReference>
<dbReference type="CDD" id="cd23645">
    <property type="entry name" value="HFD_Dpb3-like"/>
    <property type="match status" value="1"/>
</dbReference>
<feature type="compositionally biased region" description="Basic residues" evidence="3">
    <location>
        <begin position="260"/>
        <end position="269"/>
    </location>
</feature>
<feature type="compositionally biased region" description="Acidic residues" evidence="3">
    <location>
        <begin position="89"/>
        <end position="142"/>
    </location>
</feature>
<dbReference type="InterPro" id="IPR003958">
    <property type="entry name" value="CBFA_NFYB_domain"/>
</dbReference>
<sequence length="308" mass="34256">MYTCNLTISIDSSSRLAPSPYLCIKNVIHFGMMSNRNASTRRRLLSHSPTTMASSPLSTGSLLDNDNDSEAQSPYNIDGDETQGQGYLPEDDIEEEQEEDENEDEEELETQDAFDEDLPVEGVEDETQEQESMAVDDDDEDESSKGRKAPADSTTKRKKKEAAVLERPPGKSLLPVSRVQKIIKADKDIPIVAKDAVLLISLATEEFIRRIIGAGQRVANGEHRSTVQHRDLATVVRRIDEFLFLEEIMPYLSPDAPSKKQSKVGRPAKSRPTDKSGGLLDQFKFVNAKQSEPNDADPDDDVVMRDDS</sequence>
<keyword evidence="2" id="KW-0539">Nucleus</keyword>